<evidence type="ECO:0000256" key="6">
    <source>
        <dbReference type="ARBA" id="ARBA00022847"/>
    </source>
</evidence>
<dbReference type="InterPro" id="IPR044778">
    <property type="entry name" value="MFS_STP/MST-like_plant"/>
</dbReference>
<dbReference type="InterPro" id="IPR003663">
    <property type="entry name" value="Sugar/inositol_transpt"/>
</dbReference>
<protein>
    <recommendedName>
        <fullName evidence="11">Major facilitator superfamily (MFS) profile domain-containing protein</fullName>
    </recommendedName>
</protein>
<evidence type="ECO:0000256" key="2">
    <source>
        <dbReference type="ARBA" id="ARBA00010992"/>
    </source>
</evidence>
<dbReference type="Pfam" id="PF00083">
    <property type="entry name" value="Sugar_tr"/>
    <property type="match status" value="1"/>
</dbReference>
<feature type="transmembrane region" description="Helical" evidence="10">
    <location>
        <begin position="319"/>
        <end position="343"/>
    </location>
</feature>
<evidence type="ECO:0000256" key="5">
    <source>
        <dbReference type="ARBA" id="ARBA00022692"/>
    </source>
</evidence>
<gene>
    <name evidence="12" type="primary">ga10740</name>
    <name evidence="12" type="ORF">PR202_ga10740</name>
</gene>
<dbReference type="GO" id="GO:0015293">
    <property type="term" value="F:symporter activity"/>
    <property type="evidence" value="ECO:0007669"/>
    <property type="project" value="UniProtKB-KW"/>
</dbReference>
<comment type="similarity">
    <text evidence="2 9">Belongs to the major facilitator superfamily. Sugar transporter (TC 2.A.1.1) family.</text>
</comment>
<sequence>MAGGGSGVVDDKHRDYPGKMTIFVFLACLVASSGGLIFGYDIGISGGVTSMDPFLRQFFPSVYAKEKEVVDTNQYCKFDSVPLTLFTSSLYLAALVASLFAGYITKKCGRKTSMLGGGVIFLIGAALNGFAVNVAMLIIGRICLGIGVGFSNQSVPLYLSEMAPAKMRGMLNISFQLMITIGILASNLINYFTAKISGGWGWRVSLGLAAVPAMIMVGGSIFLPDTPNSLVARGKDDKARAMLRRIRGTDDVGLEFDDLVAASEATKAIENPWSTLMERRYRPQLAMAFLIPTLQQLTGINVVMFYAPVLFKTIGFGGTASLVSAVITGLVNMVATFVSIATVDRLGDASSFSREAPK</sequence>
<keyword evidence="5 10" id="KW-0812">Transmembrane</keyword>
<feature type="domain" description="Major facilitator superfamily (MFS) profile" evidence="11">
    <location>
        <begin position="27"/>
        <end position="358"/>
    </location>
</feature>
<dbReference type="SUPFAM" id="SSF103473">
    <property type="entry name" value="MFS general substrate transporter"/>
    <property type="match status" value="1"/>
</dbReference>
<dbReference type="InterPro" id="IPR020846">
    <property type="entry name" value="MFS_dom"/>
</dbReference>
<keyword evidence="13" id="KW-1185">Reference proteome</keyword>
<evidence type="ECO:0000256" key="4">
    <source>
        <dbReference type="ARBA" id="ARBA00022597"/>
    </source>
</evidence>
<feature type="transmembrane region" description="Helical" evidence="10">
    <location>
        <begin position="200"/>
        <end position="223"/>
    </location>
</feature>
<feature type="transmembrane region" description="Helical" evidence="10">
    <location>
        <begin position="285"/>
        <end position="307"/>
    </location>
</feature>
<evidence type="ECO:0000256" key="1">
    <source>
        <dbReference type="ARBA" id="ARBA00004141"/>
    </source>
</evidence>
<dbReference type="Gene3D" id="1.20.1250.20">
    <property type="entry name" value="MFS general substrate transporter like domains"/>
    <property type="match status" value="1"/>
</dbReference>
<organism evidence="12 13">
    <name type="scientific">Eleusine coracana subsp. coracana</name>
    <dbReference type="NCBI Taxonomy" id="191504"/>
    <lineage>
        <taxon>Eukaryota</taxon>
        <taxon>Viridiplantae</taxon>
        <taxon>Streptophyta</taxon>
        <taxon>Embryophyta</taxon>
        <taxon>Tracheophyta</taxon>
        <taxon>Spermatophyta</taxon>
        <taxon>Magnoliopsida</taxon>
        <taxon>Liliopsida</taxon>
        <taxon>Poales</taxon>
        <taxon>Poaceae</taxon>
        <taxon>PACMAD clade</taxon>
        <taxon>Chloridoideae</taxon>
        <taxon>Cynodonteae</taxon>
        <taxon>Eleusininae</taxon>
        <taxon>Eleusine</taxon>
    </lineage>
</organism>
<comment type="caution">
    <text evidence="12">The sequence shown here is derived from an EMBL/GenBank/DDBJ whole genome shotgun (WGS) entry which is preliminary data.</text>
</comment>
<proteinExistence type="inferred from homology"/>
<dbReference type="PRINTS" id="PR00171">
    <property type="entry name" value="SUGRTRNSPORT"/>
</dbReference>
<dbReference type="PROSITE" id="PS50850">
    <property type="entry name" value="MFS"/>
    <property type="match status" value="1"/>
</dbReference>
<dbReference type="InterPro" id="IPR005828">
    <property type="entry name" value="MFS_sugar_transport-like"/>
</dbReference>
<keyword evidence="6" id="KW-0769">Symport</keyword>
<dbReference type="GO" id="GO:0016020">
    <property type="term" value="C:membrane"/>
    <property type="evidence" value="ECO:0007669"/>
    <property type="project" value="UniProtKB-SubCell"/>
</dbReference>
<dbReference type="InterPro" id="IPR036259">
    <property type="entry name" value="MFS_trans_sf"/>
</dbReference>
<evidence type="ECO:0000256" key="10">
    <source>
        <dbReference type="SAM" id="Phobius"/>
    </source>
</evidence>
<comment type="subcellular location">
    <subcellularLocation>
        <location evidence="1">Membrane</location>
        <topology evidence="1">Multi-pass membrane protein</topology>
    </subcellularLocation>
</comment>
<name>A0AAV5C7N7_ELECO</name>
<evidence type="ECO:0000313" key="12">
    <source>
        <dbReference type="EMBL" id="GJM94123.1"/>
    </source>
</evidence>
<keyword evidence="7 10" id="KW-1133">Transmembrane helix</keyword>
<dbReference type="PANTHER" id="PTHR23500:SF10">
    <property type="entry name" value="SUGAR TRANSPORT PROTEIN MST8"/>
    <property type="match status" value="1"/>
</dbReference>
<dbReference type="EMBL" id="BQKI01000004">
    <property type="protein sequence ID" value="GJM94123.1"/>
    <property type="molecule type" value="Genomic_DNA"/>
</dbReference>
<reference evidence="12" key="1">
    <citation type="journal article" date="2018" name="DNA Res.">
        <title>Multiple hybrid de novo genome assembly of finger millet, an orphan allotetraploid crop.</title>
        <authorList>
            <person name="Hatakeyama M."/>
            <person name="Aluri S."/>
            <person name="Balachadran M.T."/>
            <person name="Sivarajan S.R."/>
            <person name="Patrignani A."/>
            <person name="Gruter S."/>
            <person name="Poveda L."/>
            <person name="Shimizu-Inatsugi R."/>
            <person name="Baeten J."/>
            <person name="Francoijs K.J."/>
            <person name="Nataraja K.N."/>
            <person name="Reddy Y.A.N."/>
            <person name="Phadnis S."/>
            <person name="Ravikumar R.L."/>
            <person name="Schlapbach R."/>
            <person name="Sreeman S.M."/>
            <person name="Shimizu K.K."/>
        </authorList>
    </citation>
    <scope>NUCLEOTIDE SEQUENCE</scope>
</reference>
<evidence type="ECO:0000256" key="9">
    <source>
        <dbReference type="RuleBase" id="RU003346"/>
    </source>
</evidence>
<feature type="transmembrane region" description="Helical" evidence="10">
    <location>
        <begin position="20"/>
        <end position="40"/>
    </location>
</feature>
<evidence type="ECO:0000256" key="3">
    <source>
        <dbReference type="ARBA" id="ARBA00022448"/>
    </source>
</evidence>
<dbReference type="FunFam" id="1.20.1250.20:FF:000002">
    <property type="entry name" value="Sugar transport protein 13"/>
    <property type="match status" value="1"/>
</dbReference>
<dbReference type="AlphaFoldDB" id="A0AAV5C7N7"/>
<feature type="transmembrane region" description="Helical" evidence="10">
    <location>
        <begin position="115"/>
        <end position="132"/>
    </location>
</feature>
<evidence type="ECO:0000256" key="8">
    <source>
        <dbReference type="ARBA" id="ARBA00023136"/>
    </source>
</evidence>
<evidence type="ECO:0000259" key="11">
    <source>
        <dbReference type="PROSITE" id="PS50850"/>
    </source>
</evidence>
<dbReference type="NCBIfam" id="TIGR00879">
    <property type="entry name" value="SP"/>
    <property type="match status" value="1"/>
</dbReference>
<dbReference type="Proteomes" id="UP001054889">
    <property type="component" value="Unassembled WGS sequence"/>
</dbReference>
<dbReference type="GO" id="GO:0015145">
    <property type="term" value="F:monosaccharide transmembrane transporter activity"/>
    <property type="evidence" value="ECO:0007669"/>
    <property type="project" value="InterPro"/>
</dbReference>
<keyword evidence="8 10" id="KW-0472">Membrane</keyword>
<reference evidence="12" key="2">
    <citation type="submission" date="2021-12" db="EMBL/GenBank/DDBJ databases">
        <title>Resequencing data analysis of finger millet.</title>
        <authorList>
            <person name="Hatakeyama M."/>
            <person name="Aluri S."/>
            <person name="Balachadran M.T."/>
            <person name="Sivarajan S.R."/>
            <person name="Poveda L."/>
            <person name="Shimizu-Inatsugi R."/>
            <person name="Schlapbach R."/>
            <person name="Sreeman S.M."/>
            <person name="Shimizu K.K."/>
        </authorList>
    </citation>
    <scope>NUCLEOTIDE SEQUENCE</scope>
</reference>
<keyword evidence="4" id="KW-0762">Sugar transport</keyword>
<dbReference type="PANTHER" id="PTHR23500">
    <property type="entry name" value="SOLUTE CARRIER FAMILY 2, FACILITATED GLUCOSE TRANSPORTER"/>
    <property type="match status" value="1"/>
</dbReference>
<evidence type="ECO:0000313" key="13">
    <source>
        <dbReference type="Proteomes" id="UP001054889"/>
    </source>
</evidence>
<dbReference type="InterPro" id="IPR045262">
    <property type="entry name" value="STP/PLT_plant"/>
</dbReference>
<feature type="transmembrane region" description="Helical" evidence="10">
    <location>
        <begin position="171"/>
        <end position="194"/>
    </location>
</feature>
<feature type="transmembrane region" description="Helical" evidence="10">
    <location>
        <begin position="83"/>
        <end position="103"/>
    </location>
</feature>
<accession>A0AAV5C7N7</accession>
<keyword evidence="3 9" id="KW-0813">Transport</keyword>
<evidence type="ECO:0000256" key="7">
    <source>
        <dbReference type="ARBA" id="ARBA00022989"/>
    </source>
</evidence>
<dbReference type="CDD" id="cd17361">
    <property type="entry name" value="MFS_STP"/>
    <property type="match status" value="1"/>
</dbReference>